<dbReference type="PANTHER" id="PTHR33280">
    <property type="entry name" value="50S RIBOSOMAL PROTEIN L31, CHLOROPLASTIC"/>
    <property type="match status" value="1"/>
</dbReference>
<evidence type="ECO:0000256" key="4">
    <source>
        <dbReference type="ARBA" id="ARBA00023274"/>
    </source>
</evidence>
<dbReference type="PRINTS" id="PR01249">
    <property type="entry name" value="RIBOSOMALL31"/>
</dbReference>
<keyword evidence="4 5" id="KW-0687">Ribonucleoprotein</keyword>
<dbReference type="Gene3D" id="4.10.830.30">
    <property type="entry name" value="Ribosomal protein L31"/>
    <property type="match status" value="1"/>
</dbReference>
<accession>A0A6S6SYJ9</accession>
<evidence type="ECO:0000256" key="1">
    <source>
        <dbReference type="ARBA" id="ARBA00008196"/>
    </source>
</evidence>
<evidence type="ECO:0000256" key="3">
    <source>
        <dbReference type="ARBA" id="ARBA00022980"/>
    </source>
</evidence>
<keyword evidence="3 5" id="KW-0689">Ribosomal protein</keyword>
<dbReference type="InterPro" id="IPR027493">
    <property type="entry name" value="Ribosomal_bL31_B"/>
</dbReference>
<dbReference type="GO" id="GO:0006412">
    <property type="term" value="P:translation"/>
    <property type="evidence" value="ECO:0007669"/>
    <property type="project" value="InterPro"/>
</dbReference>
<evidence type="ECO:0000256" key="2">
    <source>
        <dbReference type="ARBA" id="ARBA00011838"/>
    </source>
</evidence>
<sequence>MKKDIHPESNRMVCFRDISTDTTFLMHSSAPSSEKIEVEGVEYPLVKVEISSASHPFYTGKMQFVDTAGRIDKFNKKFAKFDKYMVKDQEESAAE</sequence>
<proteinExistence type="inferred from homology"/>
<organism evidence="6">
    <name type="scientific">uncultured Aureispira sp</name>
    <dbReference type="NCBI Taxonomy" id="1331704"/>
    <lineage>
        <taxon>Bacteria</taxon>
        <taxon>Pseudomonadati</taxon>
        <taxon>Bacteroidota</taxon>
        <taxon>Saprospiria</taxon>
        <taxon>Saprospirales</taxon>
        <taxon>Saprospiraceae</taxon>
        <taxon>Aureispira</taxon>
        <taxon>environmental samples</taxon>
    </lineage>
</organism>
<dbReference type="InterPro" id="IPR034704">
    <property type="entry name" value="Ribosomal_bL28/bL31-like_sf"/>
</dbReference>
<evidence type="ECO:0000256" key="5">
    <source>
        <dbReference type="RuleBase" id="RU000564"/>
    </source>
</evidence>
<gene>
    <name evidence="6" type="ORF">HELGO_WM37939</name>
</gene>
<dbReference type="InterPro" id="IPR042105">
    <property type="entry name" value="Ribosomal_bL31_sf"/>
</dbReference>
<reference evidence="6" key="1">
    <citation type="submission" date="2020-01" db="EMBL/GenBank/DDBJ databases">
        <authorList>
            <person name="Meier V. D."/>
            <person name="Meier V D."/>
        </authorList>
    </citation>
    <scope>NUCLEOTIDE SEQUENCE</scope>
    <source>
        <strain evidence="6">HLG_WM_MAG_10</strain>
    </source>
</reference>
<comment type="similarity">
    <text evidence="1">Belongs to the bacterial ribosomal protein bL31 family. Type B subfamily.</text>
</comment>
<dbReference type="EMBL" id="CACVAQ010000173">
    <property type="protein sequence ID" value="CAA6811174.1"/>
    <property type="molecule type" value="Genomic_DNA"/>
</dbReference>
<comment type="subunit">
    <text evidence="2">Part of the 50S ribosomal subunit.</text>
</comment>
<dbReference type="AlphaFoldDB" id="A0A6S6SYJ9"/>
<dbReference type="GO" id="GO:0003735">
    <property type="term" value="F:structural constituent of ribosome"/>
    <property type="evidence" value="ECO:0007669"/>
    <property type="project" value="InterPro"/>
</dbReference>
<dbReference type="InterPro" id="IPR002150">
    <property type="entry name" value="Ribosomal_bL31"/>
</dbReference>
<name>A0A6S6SYJ9_9BACT</name>
<dbReference type="Pfam" id="PF01197">
    <property type="entry name" value="Ribosomal_L31"/>
    <property type="match status" value="1"/>
</dbReference>
<dbReference type="SUPFAM" id="SSF143800">
    <property type="entry name" value="L28p-like"/>
    <property type="match status" value="1"/>
</dbReference>
<dbReference type="GO" id="GO:0005840">
    <property type="term" value="C:ribosome"/>
    <property type="evidence" value="ECO:0007669"/>
    <property type="project" value="UniProtKB-KW"/>
</dbReference>
<dbReference type="GO" id="GO:1990904">
    <property type="term" value="C:ribonucleoprotein complex"/>
    <property type="evidence" value="ECO:0007669"/>
    <property type="project" value="UniProtKB-KW"/>
</dbReference>
<dbReference type="NCBIfam" id="TIGR00105">
    <property type="entry name" value="L31"/>
    <property type="match status" value="1"/>
</dbReference>
<dbReference type="PROSITE" id="PS01143">
    <property type="entry name" value="RIBOSOMAL_L31"/>
    <property type="match status" value="1"/>
</dbReference>
<dbReference type="PANTHER" id="PTHR33280:SF1">
    <property type="entry name" value="LARGE RIBOSOMAL SUBUNIT PROTEIN BL31C"/>
    <property type="match status" value="1"/>
</dbReference>
<evidence type="ECO:0000313" key="6">
    <source>
        <dbReference type="EMBL" id="CAA6811174.1"/>
    </source>
</evidence>
<protein>
    <recommendedName>
        <fullName evidence="5">50S ribosomal protein L31</fullName>
    </recommendedName>
</protein>
<dbReference type="NCBIfam" id="NF002462">
    <property type="entry name" value="PRK01678.1"/>
    <property type="match status" value="1"/>
</dbReference>